<evidence type="ECO:0000313" key="2">
    <source>
        <dbReference type="EMBL" id="MBB3102628.1"/>
    </source>
</evidence>
<dbReference type="EMBL" id="JACHXI010000003">
    <property type="protein sequence ID" value="MBB3102628.1"/>
    <property type="molecule type" value="Genomic_DNA"/>
</dbReference>
<dbReference type="Pfam" id="PF03695">
    <property type="entry name" value="UPF0149"/>
    <property type="match status" value="1"/>
</dbReference>
<proteinExistence type="inferred from homology"/>
<dbReference type="AlphaFoldDB" id="A0A839T0H0"/>
<dbReference type="SUPFAM" id="SSF101327">
    <property type="entry name" value="YgfB-like"/>
    <property type="match status" value="1"/>
</dbReference>
<dbReference type="PANTHER" id="PTHR37528:SF1">
    <property type="entry name" value="UPF0149 PROTEIN YGFB"/>
    <property type="match status" value="1"/>
</dbReference>
<sequence length="189" mass="20056">MSIQNSPYTAFAGLLTNSGSSVSPAELHGLLLGRSCAGAGFTVDPWLEDAAELLGVVPEDRLRQALVGLQEMAKGELASSDIALILLLPSDEMPLAERAAALGQWCQGFLAGFGLAAGSRTLSQDATETLQDLAAIAQVENRLDESENGENDYMEVMEYLRVAPLLLFTECAAPVEADMAEPEPKPPLH</sequence>
<name>A0A839T0H0_AZOMA</name>
<dbReference type="RefSeq" id="WP_183165610.1">
    <property type="nucleotide sequence ID" value="NZ_JACHXI010000003.1"/>
</dbReference>
<dbReference type="NCBIfam" id="NF002562">
    <property type="entry name" value="PRK02166.1"/>
    <property type="match status" value="1"/>
</dbReference>
<dbReference type="GO" id="GO:0005829">
    <property type="term" value="C:cytosol"/>
    <property type="evidence" value="ECO:0007669"/>
    <property type="project" value="TreeGrafter"/>
</dbReference>
<evidence type="ECO:0000256" key="1">
    <source>
        <dbReference type="ARBA" id="ARBA00038308"/>
    </source>
</evidence>
<organism evidence="2 3">
    <name type="scientific">Azomonas macrocytogenes</name>
    <name type="common">Azotobacter macrocytogenes</name>
    <dbReference type="NCBI Taxonomy" id="69962"/>
    <lineage>
        <taxon>Bacteria</taxon>
        <taxon>Pseudomonadati</taxon>
        <taxon>Pseudomonadota</taxon>
        <taxon>Gammaproteobacteria</taxon>
        <taxon>Pseudomonadales</taxon>
        <taxon>Pseudomonadaceae</taxon>
        <taxon>Azomonas</taxon>
    </lineage>
</organism>
<accession>A0A839T0H0</accession>
<dbReference type="Gene3D" id="1.20.120.740">
    <property type="entry name" value="YgfB uncharacterised protein family UPF0149, PF03695"/>
    <property type="match status" value="1"/>
</dbReference>
<gene>
    <name evidence="2" type="ORF">FHR87_001011</name>
</gene>
<protein>
    <submittedName>
        <fullName evidence="2">Uncharacterized protein</fullName>
    </submittedName>
</protein>
<dbReference type="InterPro" id="IPR036255">
    <property type="entry name" value="YgfB-like_sf"/>
</dbReference>
<reference evidence="2 3" key="1">
    <citation type="submission" date="2020-08" db="EMBL/GenBank/DDBJ databases">
        <title>Genomic Encyclopedia of Type Strains, Phase III (KMG-III): the genomes of soil and plant-associated and newly described type strains.</title>
        <authorList>
            <person name="Whitman W."/>
        </authorList>
    </citation>
    <scope>NUCLEOTIDE SEQUENCE [LARGE SCALE GENOMIC DNA]</scope>
    <source>
        <strain evidence="2 3">CECT 4462</strain>
    </source>
</reference>
<comment type="caution">
    <text evidence="2">The sequence shown here is derived from an EMBL/GenBank/DDBJ whole genome shotgun (WGS) entry which is preliminary data.</text>
</comment>
<dbReference type="PANTHER" id="PTHR37528">
    <property type="entry name" value="UPF0149 PROTEIN YGFB"/>
    <property type="match status" value="1"/>
</dbReference>
<comment type="similarity">
    <text evidence="1">Belongs to the UPF0149 family.</text>
</comment>
<dbReference type="InterPro" id="IPR011978">
    <property type="entry name" value="YgfB-like"/>
</dbReference>
<dbReference type="Proteomes" id="UP000549250">
    <property type="component" value="Unassembled WGS sequence"/>
</dbReference>
<evidence type="ECO:0000313" key="3">
    <source>
        <dbReference type="Proteomes" id="UP000549250"/>
    </source>
</evidence>
<keyword evidence="3" id="KW-1185">Reference proteome</keyword>